<keyword evidence="3" id="KW-1185">Reference proteome</keyword>
<reference evidence="2 3" key="1">
    <citation type="journal article" date="2016" name="Mol. Biol. Evol.">
        <title>Comparative Genomics of Early-Diverging Mushroom-Forming Fungi Provides Insights into the Origins of Lignocellulose Decay Capabilities.</title>
        <authorList>
            <person name="Nagy L.G."/>
            <person name="Riley R."/>
            <person name="Tritt A."/>
            <person name="Adam C."/>
            <person name="Daum C."/>
            <person name="Floudas D."/>
            <person name="Sun H."/>
            <person name="Yadav J.S."/>
            <person name="Pangilinan J."/>
            <person name="Larsson K.H."/>
            <person name="Matsuura K."/>
            <person name="Barry K."/>
            <person name="Labutti K."/>
            <person name="Kuo R."/>
            <person name="Ohm R.A."/>
            <person name="Bhattacharya S.S."/>
            <person name="Shirouzu T."/>
            <person name="Yoshinaga Y."/>
            <person name="Martin F.M."/>
            <person name="Grigoriev I.V."/>
            <person name="Hibbett D.S."/>
        </authorList>
    </citation>
    <scope>NUCLEOTIDE SEQUENCE [LARGE SCALE GENOMIC DNA]</scope>
    <source>
        <strain evidence="2 3">L-15889</strain>
    </source>
</reference>
<evidence type="ECO:0000256" key="1">
    <source>
        <dbReference type="SAM" id="MobiDB-lite"/>
    </source>
</evidence>
<evidence type="ECO:0000313" key="3">
    <source>
        <dbReference type="Proteomes" id="UP000076727"/>
    </source>
</evidence>
<dbReference type="AlphaFoldDB" id="A0A165PWY9"/>
<sequence length="54" mass="5648">MPTQSKNSNKRDLLAAARKAKAVKGATPVGACCVQGNDADKSRKQPEPGIQQAI</sequence>
<name>A0A165PWY9_9APHY</name>
<protein>
    <submittedName>
        <fullName evidence="2">Uncharacterized protein</fullName>
    </submittedName>
</protein>
<feature type="region of interest" description="Disordered" evidence="1">
    <location>
        <begin position="35"/>
        <end position="54"/>
    </location>
</feature>
<dbReference type="Proteomes" id="UP000076727">
    <property type="component" value="Unassembled WGS sequence"/>
</dbReference>
<gene>
    <name evidence="2" type="ORF">DAEQUDRAFT_727606</name>
</gene>
<proteinExistence type="predicted"/>
<accession>A0A165PWY9</accession>
<evidence type="ECO:0000313" key="2">
    <source>
        <dbReference type="EMBL" id="KZT68724.1"/>
    </source>
</evidence>
<organism evidence="2 3">
    <name type="scientific">Daedalea quercina L-15889</name>
    <dbReference type="NCBI Taxonomy" id="1314783"/>
    <lineage>
        <taxon>Eukaryota</taxon>
        <taxon>Fungi</taxon>
        <taxon>Dikarya</taxon>
        <taxon>Basidiomycota</taxon>
        <taxon>Agaricomycotina</taxon>
        <taxon>Agaricomycetes</taxon>
        <taxon>Polyporales</taxon>
        <taxon>Fomitopsis</taxon>
    </lineage>
</organism>
<dbReference type="EMBL" id="KV429064">
    <property type="protein sequence ID" value="KZT68724.1"/>
    <property type="molecule type" value="Genomic_DNA"/>
</dbReference>